<keyword evidence="9" id="KW-1185">Reference proteome</keyword>
<comment type="pathway">
    <text evidence="1 6">Carbohydrate biosynthesis; dTDP-L-rhamnose biosynthesis.</text>
</comment>
<dbReference type="Proteomes" id="UP000323720">
    <property type="component" value="Unassembled WGS sequence"/>
</dbReference>
<comment type="similarity">
    <text evidence="2 6">Belongs to the dTDP-4-dehydrorhamnose reductase family.</text>
</comment>
<keyword evidence="6" id="KW-0521">NADP</keyword>
<evidence type="ECO:0000256" key="4">
    <source>
        <dbReference type="ARBA" id="ARBA00017099"/>
    </source>
</evidence>
<comment type="function">
    <text evidence="6">Catalyzes the reduction of dTDP-6-deoxy-L-lyxo-4-hexulose to yield dTDP-L-rhamnose.</text>
</comment>
<dbReference type="GO" id="GO:0008831">
    <property type="term" value="F:dTDP-4-dehydrorhamnose reductase activity"/>
    <property type="evidence" value="ECO:0007669"/>
    <property type="project" value="UniProtKB-EC"/>
</dbReference>
<feature type="domain" description="RmlD-like substrate binding" evidence="7">
    <location>
        <begin position="3"/>
        <end position="283"/>
    </location>
</feature>
<evidence type="ECO:0000313" key="8">
    <source>
        <dbReference type="EMBL" id="TYB78746.1"/>
    </source>
</evidence>
<dbReference type="EMBL" id="VSKK01000001">
    <property type="protein sequence ID" value="TYB78746.1"/>
    <property type="molecule type" value="Genomic_DNA"/>
</dbReference>
<organism evidence="8 9">
    <name type="scientific">Bizionia myxarmorum</name>
    <dbReference type="NCBI Taxonomy" id="291186"/>
    <lineage>
        <taxon>Bacteria</taxon>
        <taxon>Pseudomonadati</taxon>
        <taxon>Bacteroidota</taxon>
        <taxon>Flavobacteriia</taxon>
        <taxon>Flavobacteriales</taxon>
        <taxon>Flavobacteriaceae</taxon>
        <taxon>Bizionia</taxon>
    </lineage>
</organism>
<comment type="caution">
    <text evidence="8">The sequence shown here is derived from an EMBL/GenBank/DDBJ whole genome shotgun (WGS) entry which is preliminary data.</text>
</comment>
<sequence length="285" mass="32232">MINVLVTGGNGQLAHCIKDLESLNTDLKITYTDYQELDITDLTAVKAFFKNNNVDYCINCAAYTAVDQAEKEPEKASQINVIGAKNLAVACEENKATLIHISTDFIFNGEKSSLYNEDDITSPISVYGETKLNGELQIQNVLNEYFILRTSWLYSEHGNNFMKTMIKLSKERDQLRVVSDQIGTPTYATDLASVIINLISTNNNQYGIYHYSNEGVASWYDFAKAIFEEIGSKIELLPIKTSEYPTPAKRPKFSVLDKSKIKSTLQIEIPHWRDSLRKALLKYNE</sequence>
<dbReference type="OrthoDB" id="9803892at2"/>
<dbReference type="InterPro" id="IPR005913">
    <property type="entry name" value="dTDP_dehydrorham_reduct"/>
</dbReference>
<dbReference type="PANTHER" id="PTHR10491:SF4">
    <property type="entry name" value="METHIONINE ADENOSYLTRANSFERASE 2 SUBUNIT BETA"/>
    <property type="match status" value="1"/>
</dbReference>
<dbReference type="InterPro" id="IPR029903">
    <property type="entry name" value="RmlD-like-bd"/>
</dbReference>
<keyword evidence="6 8" id="KW-0560">Oxidoreductase</keyword>
<dbReference type="NCBIfam" id="TIGR01214">
    <property type="entry name" value="rmlD"/>
    <property type="match status" value="1"/>
</dbReference>
<dbReference type="EC" id="1.1.1.133" evidence="3 6"/>
<evidence type="ECO:0000256" key="1">
    <source>
        <dbReference type="ARBA" id="ARBA00004781"/>
    </source>
</evidence>
<evidence type="ECO:0000259" key="7">
    <source>
        <dbReference type="Pfam" id="PF04321"/>
    </source>
</evidence>
<dbReference type="Pfam" id="PF04321">
    <property type="entry name" value="RmlD_sub_bind"/>
    <property type="match status" value="1"/>
</dbReference>
<dbReference type="InterPro" id="IPR036291">
    <property type="entry name" value="NAD(P)-bd_dom_sf"/>
</dbReference>
<evidence type="ECO:0000313" key="9">
    <source>
        <dbReference type="Proteomes" id="UP000323720"/>
    </source>
</evidence>
<proteinExistence type="inferred from homology"/>
<dbReference type="GO" id="GO:0005829">
    <property type="term" value="C:cytosol"/>
    <property type="evidence" value="ECO:0007669"/>
    <property type="project" value="TreeGrafter"/>
</dbReference>
<dbReference type="Gene3D" id="3.40.50.720">
    <property type="entry name" value="NAD(P)-binding Rossmann-like Domain"/>
    <property type="match status" value="1"/>
</dbReference>
<dbReference type="AlphaFoldDB" id="A0A5D0RCT9"/>
<dbReference type="GO" id="GO:0019305">
    <property type="term" value="P:dTDP-rhamnose biosynthetic process"/>
    <property type="evidence" value="ECO:0007669"/>
    <property type="project" value="UniProtKB-UniPathway"/>
</dbReference>
<dbReference type="CDD" id="cd05254">
    <property type="entry name" value="dTDP_HR_like_SDR_e"/>
    <property type="match status" value="1"/>
</dbReference>
<dbReference type="PANTHER" id="PTHR10491">
    <property type="entry name" value="DTDP-4-DEHYDRORHAMNOSE REDUCTASE"/>
    <property type="match status" value="1"/>
</dbReference>
<comment type="catalytic activity">
    <reaction evidence="5">
        <text>dTDP-beta-L-rhamnose + NADP(+) = dTDP-4-dehydro-beta-L-rhamnose + NADPH + H(+)</text>
        <dbReference type="Rhea" id="RHEA:21796"/>
        <dbReference type="ChEBI" id="CHEBI:15378"/>
        <dbReference type="ChEBI" id="CHEBI:57510"/>
        <dbReference type="ChEBI" id="CHEBI:57783"/>
        <dbReference type="ChEBI" id="CHEBI:58349"/>
        <dbReference type="ChEBI" id="CHEBI:62830"/>
        <dbReference type="EC" id="1.1.1.133"/>
    </reaction>
</comment>
<dbReference type="SUPFAM" id="SSF51735">
    <property type="entry name" value="NAD(P)-binding Rossmann-fold domains"/>
    <property type="match status" value="1"/>
</dbReference>
<evidence type="ECO:0000256" key="5">
    <source>
        <dbReference type="ARBA" id="ARBA00048200"/>
    </source>
</evidence>
<evidence type="ECO:0000256" key="3">
    <source>
        <dbReference type="ARBA" id="ARBA00012929"/>
    </source>
</evidence>
<name>A0A5D0RCT9_9FLAO</name>
<gene>
    <name evidence="8" type="primary">rfbD</name>
    <name evidence="8" type="ORF">ES674_02925</name>
</gene>
<dbReference type="Gene3D" id="3.90.25.10">
    <property type="entry name" value="UDP-galactose 4-epimerase, domain 1"/>
    <property type="match status" value="1"/>
</dbReference>
<evidence type="ECO:0000256" key="6">
    <source>
        <dbReference type="RuleBase" id="RU364082"/>
    </source>
</evidence>
<accession>A0A5D0RCT9</accession>
<evidence type="ECO:0000256" key="2">
    <source>
        <dbReference type="ARBA" id="ARBA00010944"/>
    </source>
</evidence>
<dbReference type="UniPathway" id="UPA00124"/>
<dbReference type="RefSeq" id="WP_148402483.1">
    <property type="nucleotide sequence ID" value="NZ_VSKK01000001.1"/>
</dbReference>
<protein>
    <recommendedName>
        <fullName evidence="4 6">dTDP-4-dehydrorhamnose reductase</fullName>
        <ecNumber evidence="3 6">1.1.1.133</ecNumber>
    </recommendedName>
</protein>
<reference evidence="8 9" key="1">
    <citation type="submission" date="2019-08" db="EMBL/GenBank/DDBJ databases">
        <title>Genomes of Antarctic Bizionia species.</title>
        <authorList>
            <person name="Bowman J.P."/>
        </authorList>
    </citation>
    <scope>NUCLEOTIDE SEQUENCE [LARGE SCALE GENOMIC DNA]</scope>
    <source>
        <strain evidence="8 9">ADA-4</strain>
    </source>
</reference>